<dbReference type="AlphaFoldDB" id="A0A0K0D7B4"/>
<dbReference type="Proteomes" id="UP000035642">
    <property type="component" value="Unassembled WGS sequence"/>
</dbReference>
<evidence type="ECO:0000313" key="3">
    <source>
        <dbReference type="WBParaSite" id="ACAC_0000595901-mRNA-1"/>
    </source>
</evidence>
<keyword evidence="2" id="KW-1185">Reference proteome</keyword>
<reference evidence="3" key="2">
    <citation type="submission" date="2017-02" db="UniProtKB">
        <authorList>
            <consortium name="WormBaseParasite"/>
        </authorList>
    </citation>
    <scope>IDENTIFICATION</scope>
</reference>
<dbReference type="STRING" id="6313.A0A0K0D7B4"/>
<protein>
    <submittedName>
        <fullName evidence="3">Microtubule-associated protein</fullName>
    </submittedName>
</protein>
<name>A0A0K0D7B4_ANGCA</name>
<feature type="region of interest" description="Disordered" evidence="1">
    <location>
        <begin position="1"/>
        <end position="54"/>
    </location>
</feature>
<sequence>MVPTATKPATKKSPAAAPGKTLAKKTSDVGKSTSVGVRKTSTVKKGDTSVKVGAQPASRGIAGLGKWSSSSHGKDNGLVGNSQVVQRGTACFVGFFYSSQYYRHDSDLVMFRKPIDDDCYGSRVVKAKPLPTKYAQKLLVSGKDFVSSGCEGGSNTSSKASCSSLSTVPLTEDERNKIHAKILKAEMKGDLVS</sequence>
<proteinExistence type="predicted"/>
<accession>A0A0K0D7B4</accession>
<feature type="compositionally biased region" description="Low complexity" evidence="1">
    <location>
        <begin position="1"/>
        <end position="21"/>
    </location>
</feature>
<dbReference type="WBParaSite" id="ACAC_0000595901-mRNA-1">
    <property type="protein sequence ID" value="ACAC_0000595901-mRNA-1"/>
    <property type="gene ID" value="ACAC_0000595901"/>
</dbReference>
<evidence type="ECO:0000313" key="2">
    <source>
        <dbReference type="Proteomes" id="UP000035642"/>
    </source>
</evidence>
<organism evidence="2 3">
    <name type="scientific">Angiostrongylus cantonensis</name>
    <name type="common">Rat lungworm</name>
    <dbReference type="NCBI Taxonomy" id="6313"/>
    <lineage>
        <taxon>Eukaryota</taxon>
        <taxon>Metazoa</taxon>
        <taxon>Ecdysozoa</taxon>
        <taxon>Nematoda</taxon>
        <taxon>Chromadorea</taxon>
        <taxon>Rhabditida</taxon>
        <taxon>Rhabditina</taxon>
        <taxon>Rhabditomorpha</taxon>
        <taxon>Strongyloidea</taxon>
        <taxon>Metastrongylidae</taxon>
        <taxon>Angiostrongylus</taxon>
    </lineage>
</organism>
<reference evidence="2" key="1">
    <citation type="submission" date="2012-09" db="EMBL/GenBank/DDBJ databases">
        <authorList>
            <person name="Martin A.A."/>
        </authorList>
    </citation>
    <scope>NUCLEOTIDE SEQUENCE</scope>
</reference>
<evidence type="ECO:0000256" key="1">
    <source>
        <dbReference type="SAM" id="MobiDB-lite"/>
    </source>
</evidence>